<evidence type="ECO:0000313" key="2">
    <source>
        <dbReference type="EMBL" id="UWD34154.1"/>
    </source>
</evidence>
<keyword evidence="3" id="KW-1185">Reference proteome</keyword>
<dbReference type="Proteomes" id="UP001058364">
    <property type="component" value="Chromosome"/>
</dbReference>
<feature type="transmembrane region" description="Helical" evidence="1">
    <location>
        <begin position="84"/>
        <end position="110"/>
    </location>
</feature>
<gene>
    <name evidence="2" type="ORF">NX772_03660</name>
</gene>
<protein>
    <submittedName>
        <fullName evidence="2">Uncharacterized protein</fullName>
    </submittedName>
</protein>
<keyword evidence="1" id="KW-1133">Transmembrane helix</keyword>
<keyword evidence="1" id="KW-0812">Transmembrane</keyword>
<reference evidence="2" key="1">
    <citation type="submission" date="2022-08" db="EMBL/GenBank/DDBJ databases">
        <title>Complete genome sequence of Mycoplasma molare type strain H 542.</title>
        <authorList>
            <person name="Spergser J."/>
        </authorList>
    </citation>
    <scope>NUCLEOTIDE SEQUENCE</scope>
    <source>
        <strain evidence="2">H 542</strain>
    </source>
</reference>
<feature type="transmembrane region" description="Helical" evidence="1">
    <location>
        <begin position="131"/>
        <end position="152"/>
    </location>
</feature>
<proteinExistence type="predicted"/>
<keyword evidence="1" id="KW-0472">Membrane</keyword>
<feature type="transmembrane region" description="Helical" evidence="1">
    <location>
        <begin position="26"/>
        <end position="46"/>
    </location>
</feature>
<name>A0ABY5TUY6_9BACT</name>
<evidence type="ECO:0000313" key="3">
    <source>
        <dbReference type="Proteomes" id="UP001058364"/>
    </source>
</evidence>
<sequence>MENKNNSFLESIINFLNSFSNTNPNIWVPILFVFLIGLSFLIGFFFKLKITIAKIISLILTIVTSIILFDVIKSNLKKEYENVLSLAITIISLIIYWIIRIIVISIVFTFSLFGKKKRKEKFKRKNKVTKLILRSIYGVSNVALTIPGSLLFSNVLLTSSEKETSFSESSKSGVYIMTGGRGQGIETLLGSLKDSFENLTENAQKVVEIFSKNSSEWSEEEKKIVKDMFKNASKLINDKRIQQIVFPFIEDNFKKLNIEQSLEEVVDKAIDRLKIDKPEYNLSSPEKQKEIATNYLKEEINKLYEEAKITNPNLEQEVENIVALTSNLNKETIEKITNFVSPLITNEDINNKIDINTSINTLLTFFKSKNQNNITN</sequence>
<accession>A0ABY5TUY6</accession>
<feature type="transmembrane region" description="Helical" evidence="1">
    <location>
        <begin position="53"/>
        <end position="72"/>
    </location>
</feature>
<evidence type="ECO:0000256" key="1">
    <source>
        <dbReference type="SAM" id="Phobius"/>
    </source>
</evidence>
<organism evidence="2 3">
    <name type="scientific">Mesomycoplasma molare</name>
    <dbReference type="NCBI Taxonomy" id="171288"/>
    <lineage>
        <taxon>Bacteria</taxon>
        <taxon>Bacillati</taxon>
        <taxon>Mycoplasmatota</taxon>
        <taxon>Mycoplasmoidales</taxon>
        <taxon>Metamycoplasmataceae</taxon>
        <taxon>Mesomycoplasma</taxon>
    </lineage>
</organism>
<dbReference type="RefSeq" id="WP_156925618.1">
    <property type="nucleotide sequence ID" value="NZ_CP103423.1"/>
</dbReference>
<dbReference type="EMBL" id="CP103423">
    <property type="protein sequence ID" value="UWD34154.1"/>
    <property type="molecule type" value="Genomic_DNA"/>
</dbReference>